<dbReference type="PANTHER" id="PTHR30558:SF7">
    <property type="entry name" value="TOL-PAL SYSTEM PROTEIN TOLR"/>
    <property type="match status" value="1"/>
</dbReference>
<evidence type="ECO:0000313" key="8">
    <source>
        <dbReference type="EMBL" id="OIP42997.1"/>
    </source>
</evidence>
<dbReference type="GO" id="GO:0015031">
    <property type="term" value="P:protein transport"/>
    <property type="evidence" value="ECO:0007669"/>
    <property type="project" value="UniProtKB-KW"/>
</dbReference>
<keyword evidence="7" id="KW-0653">Protein transport</keyword>
<keyword evidence="5" id="KW-1133">Transmembrane helix</keyword>
<comment type="subcellular location">
    <subcellularLocation>
        <location evidence="1">Cell membrane</location>
        <topology evidence="1">Single-pass membrane protein</topology>
    </subcellularLocation>
    <subcellularLocation>
        <location evidence="7">Cell membrane</location>
        <topology evidence="7">Single-pass type II membrane protein</topology>
    </subcellularLocation>
</comment>
<comment type="caution">
    <text evidence="8">The sequence shown here is derived from an EMBL/GenBank/DDBJ whole genome shotgun (WGS) entry which is preliminary data.</text>
</comment>
<dbReference type="AlphaFoldDB" id="A0A1J5E3T2"/>
<proteinExistence type="inferred from homology"/>
<reference evidence="8 9" key="1">
    <citation type="journal article" date="2016" name="Environ. Microbiol.">
        <title>Genomic resolution of a cold subsurface aquifer community provides metabolic insights for novel microbes adapted to high CO concentrations.</title>
        <authorList>
            <person name="Probst A.J."/>
            <person name="Castelle C.J."/>
            <person name="Singh A."/>
            <person name="Brown C.T."/>
            <person name="Anantharaman K."/>
            <person name="Sharon I."/>
            <person name="Hug L.A."/>
            <person name="Burstein D."/>
            <person name="Emerson J.B."/>
            <person name="Thomas B.C."/>
            <person name="Banfield J.F."/>
        </authorList>
    </citation>
    <scope>NUCLEOTIDE SEQUENCE [LARGE SCALE GENOMIC DNA]</scope>
    <source>
        <strain evidence="8">CG2_30_40_21</strain>
    </source>
</reference>
<dbReference type="Pfam" id="PF02472">
    <property type="entry name" value="ExbD"/>
    <property type="match status" value="1"/>
</dbReference>
<evidence type="ECO:0000256" key="7">
    <source>
        <dbReference type="RuleBase" id="RU003879"/>
    </source>
</evidence>
<evidence type="ECO:0000256" key="5">
    <source>
        <dbReference type="ARBA" id="ARBA00022989"/>
    </source>
</evidence>
<dbReference type="GO" id="GO:0005886">
    <property type="term" value="C:plasma membrane"/>
    <property type="evidence" value="ECO:0007669"/>
    <property type="project" value="UniProtKB-SubCell"/>
</dbReference>
<evidence type="ECO:0000256" key="4">
    <source>
        <dbReference type="ARBA" id="ARBA00022692"/>
    </source>
</evidence>
<dbReference type="PANTHER" id="PTHR30558">
    <property type="entry name" value="EXBD MEMBRANE COMPONENT OF PMF-DRIVEN MACROMOLECULE IMPORT SYSTEM"/>
    <property type="match status" value="1"/>
</dbReference>
<comment type="similarity">
    <text evidence="2 7">Belongs to the ExbD/TolR family.</text>
</comment>
<keyword evidence="6" id="KW-0472">Membrane</keyword>
<evidence type="ECO:0000256" key="3">
    <source>
        <dbReference type="ARBA" id="ARBA00022475"/>
    </source>
</evidence>
<evidence type="ECO:0000256" key="6">
    <source>
        <dbReference type="ARBA" id="ARBA00023136"/>
    </source>
</evidence>
<keyword evidence="7" id="KW-0813">Transport</keyword>
<protein>
    <recommendedName>
        <fullName evidence="10">Biopolymer transporter ExbD</fullName>
    </recommendedName>
</protein>
<evidence type="ECO:0000256" key="2">
    <source>
        <dbReference type="ARBA" id="ARBA00005811"/>
    </source>
</evidence>
<keyword evidence="4 7" id="KW-0812">Transmembrane</keyword>
<evidence type="ECO:0000313" key="9">
    <source>
        <dbReference type="Proteomes" id="UP000183085"/>
    </source>
</evidence>
<dbReference type="InterPro" id="IPR003400">
    <property type="entry name" value="ExbD"/>
</dbReference>
<sequence length="105" mass="11757">MITAPLMMQPIMEVKLPKAVTVEGEEKENITVTIAMNGKIAVNEKEVTWGNFPAELTERIKRSTDKFVIIRSDENASHGEMLKVMRIARDAGAKKQTIATEQKTK</sequence>
<keyword evidence="3" id="KW-1003">Cell membrane</keyword>
<name>A0A1J5E3T2_9BACT</name>
<dbReference type="STRING" id="1817895.AUJ95_01105"/>
<gene>
    <name evidence="8" type="ORF">AUJ95_01105</name>
</gene>
<dbReference type="GO" id="GO:0022857">
    <property type="term" value="F:transmembrane transporter activity"/>
    <property type="evidence" value="ECO:0007669"/>
    <property type="project" value="InterPro"/>
</dbReference>
<dbReference type="Proteomes" id="UP000183085">
    <property type="component" value="Unassembled WGS sequence"/>
</dbReference>
<evidence type="ECO:0000256" key="1">
    <source>
        <dbReference type="ARBA" id="ARBA00004162"/>
    </source>
</evidence>
<organism evidence="8 9">
    <name type="scientific">Candidatus Desantisbacteria bacterium CG2_30_40_21</name>
    <dbReference type="NCBI Taxonomy" id="1817895"/>
    <lineage>
        <taxon>Bacteria</taxon>
        <taxon>Candidatus Desantisiibacteriota</taxon>
    </lineage>
</organism>
<dbReference type="Gene3D" id="3.30.420.270">
    <property type="match status" value="1"/>
</dbReference>
<accession>A0A1J5E3T2</accession>
<dbReference type="EMBL" id="MNYI01000029">
    <property type="protein sequence ID" value="OIP42997.1"/>
    <property type="molecule type" value="Genomic_DNA"/>
</dbReference>
<evidence type="ECO:0008006" key="10">
    <source>
        <dbReference type="Google" id="ProtNLM"/>
    </source>
</evidence>